<sequence>MRSMSPSNILWRGAMKIGMMSAWNQTSGVSIHAELVGKEWVKAGHSLKVFSFLEEDFHGHALIGTDEEYVIRCFGTPMRSNYLNPIPFLKEDYDFFVVQDPGMLPRDKLAKIFHHIKKKARTILVEHTNKLIDDPSFYQFEWNAIVCFDRRYKEFLREVYPEERIHIIPFPCHPWREGNREEARKKLGLPLDKKVIFVFGQKWRNMLDTVPALLEISERYPLLILIFSAAQRVYGFEKLKKVTIIRKEVLEQERIYDYLYAADAMIFGKHSVEGAVLSSTAHLIMGSGCPIIARDSNFFELMDKEVLKYKNPEEFKKCVISVFEKDKRYEECRRASREYVERNSSEKIARMFINLFREL</sequence>
<dbReference type="SUPFAM" id="SSF53756">
    <property type="entry name" value="UDP-Glycosyltransferase/glycogen phosphorylase"/>
    <property type="match status" value="1"/>
</dbReference>
<reference evidence="1 2" key="1">
    <citation type="submission" date="2018-06" db="EMBL/GenBank/DDBJ databases">
        <title>Extensive metabolic versatility and redundancy in microbially diverse, dynamic hydrothermal sediments.</title>
        <authorList>
            <person name="Dombrowski N."/>
            <person name="Teske A."/>
            <person name="Baker B.J."/>
        </authorList>
    </citation>
    <scope>NUCLEOTIDE SEQUENCE [LARGE SCALE GENOMIC DNA]</scope>
    <source>
        <strain evidence="1">B7_G13</strain>
    </source>
</reference>
<evidence type="ECO:0008006" key="3">
    <source>
        <dbReference type="Google" id="ProtNLM"/>
    </source>
</evidence>
<dbReference type="PANTHER" id="PTHR12526">
    <property type="entry name" value="GLYCOSYLTRANSFERASE"/>
    <property type="match status" value="1"/>
</dbReference>
<accession>A0A662D321</accession>
<gene>
    <name evidence="1" type="ORF">DRZ78_04315</name>
</gene>
<dbReference type="Proteomes" id="UP000277457">
    <property type="component" value="Unassembled WGS sequence"/>
</dbReference>
<dbReference type="AlphaFoldDB" id="A0A662D321"/>
<comment type="caution">
    <text evidence="1">The sequence shown here is derived from an EMBL/GenBank/DDBJ whole genome shotgun (WGS) entry which is preliminary data.</text>
</comment>
<organism evidence="1 2">
    <name type="scientific">Aerophobetes bacterium</name>
    <dbReference type="NCBI Taxonomy" id="2030807"/>
    <lineage>
        <taxon>Bacteria</taxon>
        <taxon>Candidatus Aerophobota</taxon>
    </lineage>
</organism>
<dbReference type="Gene3D" id="3.40.50.2000">
    <property type="entry name" value="Glycogen Phosphorylase B"/>
    <property type="match status" value="2"/>
</dbReference>
<proteinExistence type="predicted"/>
<evidence type="ECO:0000313" key="2">
    <source>
        <dbReference type="Proteomes" id="UP000277457"/>
    </source>
</evidence>
<protein>
    <recommendedName>
        <fullName evidence="3">Glycosyltransferase family 1 protein</fullName>
    </recommendedName>
</protein>
<name>A0A662D321_UNCAE</name>
<evidence type="ECO:0000313" key="1">
    <source>
        <dbReference type="EMBL" id="RLE06667.1"/>
    </source>
</evidence>
<dbReference type="EMBL" id="QMPY01000162">
    <property type="protein sequence ID" value="RLE06667.1"/>
    <property type="molecule type" value="Genomic_DNA"/>
</dbReference>